<dbReference type="GO" id="GO:0005829">
    <property type="term" value="C:cytosol"/>
    <property type="evidence" value="ECO:0007669"/>
    <property type="project" value="TreeGrafter"/>
</dbReference>
<evidence type="ECO:0000256" key="4">
    <source>
        <dbReference type="ARBA" id="ARBA00023797"/>
    </source>
</evidence>
<dbReference type="InterPro" id="IPR017938">
    <property type="entry name" value="Riboflavin_synthase-like_b-brl"/>
</dbReference>
<dbReference type="GO" id="GO:0003958">
    <property type="term" value="F:NADPH-hemoprotein reductase activity"/>
    <property type="evidence" value="ECO:0007669"/>
    <property type="project" value="UniProtKB-EC"/>
</dbReference>
<dbReference type="SUPFAM" id="SSF63380">
    <property type="entry name" value="Riboflavin synthase domain-like"/>
    <property type="match status" value="1"/>
</dbReference>
<proteinExistence type="predicted"/>
<feature type="chain" id="PRO_5020374919" description="NADPH--hemoprotein reductase" evidence="6">
    <location>
        <begin position="19"/>
        <end position="516"/>
    </location>
</feature>
<dbReference type="GO" id="GO:0010181">
    <property type="term" value="F:FMN binding"/>
    <property type="evidence" value="ECO:0007669"/>
    <property type="project" value="InterPro"/>
</dbReference>
<sequence>MKRCLIPALTLLATPAHAAALGRPAAALGVVVAYLAFCGWTALRHAGKQRRLRSTGAAGEGALLVAYASQTGYAEQLAIQTAQSLQAAGVAVTLQPLGALDAAGLARHRRALFVVSTTGEGDAPDNVAGFARRTMPVGIVLNDLQYGVLALGDSSYAQFCAFGRALDHWLRQAGAQSLFDRVEVDNGDAGALRHWQQQLSALAGHAEIADWRTPEYQVWRLAGRAWLNPGSQGGPVYRIALTPEQGAPTWQAGDVVEIGPRNAPEAVQAWGRALGLAAMPDDLCHALADRLLPDPHGIDPAQLPRLAAMLPPLPHREYSIASLPADGVLELVVRQERRADGSLGLGSGWLTAHAGIDAEVALRIRQNTGFHPPATPCPLILIGNGTGIAGLRAQLKARAAVVSATGQRGAWLLFGERNAAHDALFADEIAGWLENGTLAHADLVYSRDGTAREYVQHRLQAQAGRLAQWVADGAAIYVCGSLEGMARGVDTALRAILGDEAVNALSEQGRYRRDVY</sequence>
<comment type="caution">
    <text evidence="9">The sequence shown here is derived from an EMBL/GenBank/DDBJ whole genome shotgun (WGS) entry which is preliminary data.</text>
</comment>
<keyword evidence="3" id="KW-0249">Electron transport</keyword>
<gene>
    <name evidence="9" type="ORF">FAZ21_07155</name>
</gene>
<feature type="signal peptide" evidence="6">
    <location>
        <begin position="1"/>
        <end position="18"/>
    </location>
</feature>
<dbReference type="InterPro" id="IPR017927">
    <property type="entry name" value="FAD-bd_FR_type"/>
</dbReference>
<dbReference type="EC" id="1.6.2.4" evidence="4"/>
<feature type="domain" description="FAD-binding FR-type" evidence="8">
    <location>
        <begin position="214"/>
        <end position="373"/>
    </location>
</feature>
<dbReference type="Pfam" id="PF00175">
    <property type="entry name" value="NAD_binding_1"/>
    <property type="match status" value="1"/>
</dbReference>
<dbReference type="AlphaFoldDB" id="A0A4U0Q4N6"/>
<dbReference type="Gene3D" id="3.40.50.360">
    <property type="match status" value="1"/>
</dbReference>
<reference evidence="9 10" key="1">
    <citation type="submission" date="2019-04" db="EMBL/GenBank/DDBJ databases">
        <title>Chitiniphilus eburnea sp. nov., a novel chitinolytic bacterium isolated from aquaculture sludge.</title>
        <authorList>
            <person name="Sheng M."/>
        </authorList>
    </citation>
    <scope>NUCLEOTIDE SEQUENCE [LARGE SCALE GENOMIC DNA]</scope>
    <source>
        <strain evidence="9 10">HX-2-15</strain>
    </source>
</reference>
<keyword evidence="2" id="KW-0288">FMN</keyword>
<keyword evidence="5" id="KW-1133">Transmembrane helix</keyword>
<dbReference type="PANTHER" id="PTHR19384:SF17">
    <property type="entry name" value="NADPH--CYTOCHROME P450 REDUCTASE"/>
    <property type="match status" value="1"/>
</dbReference>
<keyword evidence="3" id="KW-0813">Transport</keyword>
<evidence type="ECO:0000313" key="9">
    <source>
        <dbReference type="EMBL" id="TJZ75680.1"/>
    </source>
</evidence>
<dbReference type="PROSITE" id="PS51384">
    <property type="entry name" value="FAD_FR"/>
    <property type="match status" value="1"/>
</dbReference>
<dbReference type="Pfam" id="PF00258">
    <property type="entry name" value="Flavodoxin_1"/>
    <property type="match status" value="1"/>
</dbReference>
<evidence type="ECO:0000256" key="2">
    <source>
        <dbReference type="ARBA" id="ARBA00022643"/>
    </source>
</evidence>
<evidence type="ECO:0000313" key="10">
    <source>
        <dbReference type="Proteomes" id="UP000310016"/>
    </source>
</evidence>
<protein>
    <recommendedName>
        <fullName evidence="4">NADPH--hemoprotein reductase</fullName>
        <ecNumber evidence="4">1.6.2.4</ecNumber>
    </recommendedName>
</protein>
<dbReference type="SUPFAM" id="SSF52343">
    <property type="entry name" value="Ferredoxin reductase-like, C-terminal NADP-linked domain"/>
    <property type="match status" value="1"/>
</dbReference>
<keyword evidence="5" id="KW-0812">Transmembrane</keyword>
<dbReference type="PRINTS" id="PR00369">
    <property type="entry name" value="FLAVODOXIN"/>
</dbReference>
<dbReference type="InterPro" id="IPR001433">
    <property type="entry name" value="OxRdtase_FAD/NAD-bd"/>
</dbReference>
<keyword evidence="10" id="KW-1185">Reference proteome</keyword>
<dbReference type="EMBL" id="SUMF01000004">
    <property type="protein sequence ID" value="TJZ75680.1"/>
    <property type="molecule type" value="Genomic_DNA"/>
</dbReference>
<name>A0A4U0Q4N6_9NEIS</name>
<feature type="transmembrane region" description="Helical" evidence="5">
    <location>
        <begin position="28"/>
        <end position="46"/>
    </location>
</feature>
<dbReference type="InterPro" id="IPR008254">
    <property type="entry name" value="Flavodoxin/NO_synth"/>
</dbReference>
<evidence type="ECO:0000259" key="7">
    <source>
        <dbReference type="PROSITE" id="PS50902"/>
    </source>
</evidence>
<dbReference type="RefSeq" id="WP_136772592.1">
    <property type="nucleotide sequence ID" value="NZ_CP156074.1"/>
</dbReference>
<accession>A0A4U0Q4N6</accession>
<dbReference type="InterPro" id="IPR001094">
    <property type="entry name" value="Flavdoxin-like"/>
</dbReference>
<dbReference type="PANTHER" id="PTHR19384">
    <property type="entry name" value="NITRIC OXIDE SYNTHASE-RELATED"/>
    <property type="match status" value="1"/>
</dbReference>
<evidence type="ECO:0000256" key="1">
    <source>
        <dbReference type="ARBA" id="ARBA00022630"/>
    </source>
</evidence>
<dbReference type="Proteomes" id="UP000310016">
    <property type="component" value="Unassembled WGS sequence"/>
</dbReference>
<dbReference type="InterPro" id="IPR001709">
    <property type="entry name" value="Flavoprot_Pyr_Nucl_cyt_Rdtase"/>
</dbReference>
<dbReference type="PRINTS" id="PR00371">
    <property type="entry name" value="FPNCR"/>
</dbReference>
<evidence type="ECO:0000256" key="5">
    <source>
        <dbReference type="SAM" id="Phobius"/>
    </source>
</evidence>
<evidence type="ECO:0000259" key="8">
    <source>
        <dbReference type="PROSITE" id="PS51384"/>
    </source>
</evidence>
<dbReference type="SUPFAM" id="SSF52218">
    <property type="entry name" value="Flavoproteins"/>
    <property type="match status" value="1"/>
</dbReference>
<dbReference type="PROSITE" id="PS50902">
    <property type="entry name" value="FLAVODOXIN_LIKE"/>
    <property type="match status" value="1"/>
</dbReference>
<dbReference type="CDD" id="cd06200">
    <property type="entry name" value="SiR_like1"/>
    <property type="match status" value="1"/>
</dbReference>
<keyword evidence="5" id="KW-0472">Membrane</keyword>
<evidence type="ECO:0000256" key="6">
    <source>
        <dbReference type="SAM" id="SignalP"/>
    </source>
</evidence>
<dbReference type="InterPro" id="IPR029039">
    <property type="entry name" value="Flavoprotein-like_sf"/>
</dbReference>
<dbReference type="InterPro" id="IPR039261">
    <property type="entry name" value="FNR_nucleotide-bd"/>
</dbReference>
<feature type="domain" description="Flavodoxin-like" evidence="7">
    <location>
        <begin position="63"/>
        <end position="200"/>
    </location>
</feature>
<dbReference type="Gene3D" id="3.40.50.80">
    <property type="entry name" value="Nucleotide-binding domain of ferredoxin-NADP reductase (FNR) module"/>
    <property type="match status" value="1"/>
</dbReference>
<dbReference type="OrthoDB" id="9816402at2"/>
<evidence type="ECO:0000256" key="3">
    <source>
        <dbReference type="ARBA" id="ARBA00022982"/>
    </source>
</evidence>
<organism evidence="9 10">
    <name type="scientific">Chitiniphilus eburneus</name>
    <dbReference type="NCBI Taxonomy" id="2571148"/>
    <lineage>
        <taxon>Bacteria</taxon>
        <taxon>Pseudomonadati</taxon>
        <taxon>Pseudomonadota</taxon>
        <taxon>Betaproteobacteria</taxon>
        <taxon>Neisseriales</taxon>
        <taxon>Chitinibacteraceae</taxon>
        <taxon>Chitiniphilus</taxon>
    </lineage>
</organism>
<keyword evidence="6" id="KW-0732">Signal</keyword>
<dbReference type="GO" id="GO:0050660">
    <property type="term" value="F:flavin adenine dinucleotide binding"/>
    <property type="evidence" value="ECO:0007669"/>
    <property type="project" value="TreeGrafter"/>
</dbReference>
<keyword evidence="1" id="KW-0285">Flavoprotein</keyword>